<sequence>MLGIIGTALIIAQISAPINKDADRDRVPFAGWMPEIVVTAPRYCEIDEDSIPYIGMMPELVVTAPRYYGEDDESIRDDDITLLKESRQSSVKDTASEEKGL</sequence>
<gene>
    <name evidence="2" type="ORF">CH333_08045</name>
</gene>
<evidence type="ECO:0000256" key="1">
    <source>
        <dbReference type="SAM" id="MobiDB-lite"/>
    </source>
</evidence>
<organism evidence="2 3">
    <name type="scientific">candidate division WOR-3 bacterium JGI_Cruoil_03_44_89</name>
    <dbReference type="NCBI Taxonomy" id="1973748"/>
    <lineage>
        <taxon>Bacteria</taxon>
        <taxon>Bacteria division WOR-3</taxon>
    </lineage>
</organism>
<dbReference type="Proteomes" id="UP000215215">
    <property type="component" value="Unassembled WGS sequence"/>
</dbReference>
<evidence type="ECO:0000313" key="3">
    <source>
        <dbReference type="Proteomes" id="UP000215215"/>
    </source>
</evidence>
<dbReference type="EMBL" id="NOZQ01000184">
    <property type="protein sequence ID" value="OYD14419.1"/>
    <property type="molecule type" value="Genomic_DNA"/>
</dbReference>
<dbReference type="AlphaFoldDB" id="A0A235BQX3"/>
<protein>
    <submittedName>
        <fullName evidence="2">Uncharacterized protein</fullName>
    </submittedName>
</protein>
<accession>A0A235BQX3</accession>
<comment type="caution">
    <text evidence="2">The sequence shown here is derived from an EMBL/GenBank/DDBJ whole genome shotgun (WGS) entry which is preliminary data.</text>
</comment>
<name>A0A235BQX3_UNCW3</name>
<reference evidence="2 3" key="1">
    <citation type="submission" date="2017-07" db="EMBL/GenBank/DDBJ databases">
        <title>Recovery of genomes from metagenomes via a dereplication, aggregation, and scoring strategy.</title>
        <authorList>
            <person name="Sieber C.M."/>
            <person name="Probst A.J."/>
            <person name="Sharrar A."/>
            <person name="Thomas B.C."/>
            <person name="Hess M."/>
            <person name="Tringe S.G."/>
            <person name="Banfield J.F."/>
        </authorList>
    </citation>
    <scope>NUCLEOTIDE SEQUENCE [LARGE SCALE GENOMIC DNA]</scope>
    <source>
        <strain evidence="2">JGI_Cruoil_03_44_89</strain>
    </source>
</reference>
<evidence type="ECO:0000313" key="2">
    <source>
        <dbReference type="EMBL" id="OYD14419.1"/>
    </source>
</evidence>
<feature type="region of interest" description="Disordered" evidence="1">
    <location>
        <begin position="79"/>
        <end position="101"/>
    </location>
</feature>
<proteinExistence type="predicted"/>